<dbReference type="EMBL" id="KN835762">
    <property type="protein sequence ID" value="KIK34382.1"/>
    <property type="molecule type" value="Genomic_DNA"/>
</dbReference>
<reference evidence="2" key="2">
    <citation type="submission" date="2015-01" db="EMBL/GenBank/DDBJ databases">
        <title>Evolutionary Origins and Diversification of the Mycorrhizal Mutualists.</title>
        <authorList>
            <consortium name="DOE Joint Genome Institute"/>
            <consortium name="Mycorrhizal Genomics Consortium"/>
            <person name="Kohler A."/>
            <person name="Kuo A."/>
            <person name="Nagy L.G."/>
            <person name="Floudas D."/>
            <person name="Copeland A."/>
            <person name="Barry K.W."/>
            <person name="Cichocki N."/>
            <person name="Veneault-Fourrey C."/>
            <person name="LaButti K."/>
            <person name="Lindquist E.A."/>
            <person name="Lipzen A."/>
            <person name="Lundell T."/>
            <person name="Morin E."/>
            <person name="Murat C."/>
            <person name="Riley R."/>
            <person name="Ohm R."/>
            <person name="Sun H."/>
            <person name="Tunlid A."/>
            <person name="Henrissat B."/>
            <person name="Grigoriev I.V."/>
            <person name="Hibbett D.S."/>
            <person name="Martin F."/>
        </authorList>
    </citation>
    <scope>NUCLEOTIDE SEQUENCE [LARGE SCALE GENOMIC DNA]</scope>
    <source>
        <strain evidence="2">UH-Slu-Lm8-n1</strain>
    </source>
</reference>
<evidence type="ECO:0000313" key="1">
    <source>
        <dbReference type="EMBL" id="KIK34382.1"/>
    </source>
</evidence>
<accession>A0A0D0AJG1</accession>
<sequence length="114" mass="12525">MGNYVSYAISNEMELKPIGNQLEIVMPPSQVRIIFGILSHISQIMRFSIILAIQFAALAASMPLSDESNCAVLCGSTSDCDVVGCIQLSVRSIVVSYSESWFYYGVIDDTTRSF</sequence>
<dbReference type="InParanoid" id="A0A0D0AJG1"/>
<keyword evidence="2" id="KW-1185">Reference proteome</keyword>
<organism evidence="1 2">
    <name type="scientific">Suillus luteus UH-Slu-Lm8-n1</name>
    <dbReference type="NCBI Taxonomy" id="930992"/>
    <lineage>
        <taxon>Eukaryota</taxon>
        <taxon>Fungi</taxon>
        <taxon>Dikarya</taxon>
        <taxon>Basidiomycota</taxon>
        <taxon>Agaricomycotina</taxon>
        <taxon>Agaricomycetes</taxon>
        <taxon>Agaricomycetidae</taxon>
        <taxon>Boletales</taxon>
        <taxon>Suillineae</taxon>
        <taxon>Suillaceae</taxon>
        <taxon>Suillus</taxon>
    </lineage>
</organism>
<dbReference type="HOGENOM" id="CLU_2122709_0_0_1"/>
<reference evidence="1 2" key="1">
    <citation type="submission" date="2014-04" db="EMBL/GenBank/DDBJ databases">
        <authorList>
            <consortium name="DOE Joint Genome Institute"/>
            <person name="Kuo A."/>
            <person name="Ruytinx J."/>
            <person name="Rineau F."/>
            <person name="Colpaert J."/>
            <person name="Kohler A."/>
            <person name="Nagy L.G."/>
            <person name="Floudas D."/>
            <person name="Copeland A."/>
            <person name="Barry K.W."/>
            <person name="Cichocki N."/>
            <person name="Veneault-Fourrey C."/>
            <person name="LaButti K."/>
            <person name="Lindquist E.A."/>
            <person name="Lipzen A."/>
            <person name="Lundell T."/>
            <person name="Morin E."/>
            <person name="Murat C."/>
            <person name="Sun H."/>
            <person name="Tunlid A."/>
            <person name="Henrissat B."/>
            <person name="Grigoriev I.V."/>
            <person name="Hibbett D.S."/>
            <person name="Martin F."/>
            <person name="Nordberg H.P."/>
            <person name="Cantor M.N."/>
            <person name="Hua S.X."/>
        </authorList>
    </citation>
    <scope>NUCLEOTIDE SEQUENCE [LARGE SCALE GENOMIC DNA]</scope>
    <source>
        <strain evidence="1 2">UH-Slu-Lm8-n1</strain>
    </source>
</reference>
<gene>
    <name evidence="1" type="ORF">CY34DRAFT_812966</name>
</gene>
<evidence type="ECO:0000313" key="2">
    <source>
        <dbReference type="Proteomes" id="UP000054485"/>
    </source>
</evidence>
<dbReference type="AlphaFoldDB" id="A0A0D0AJG1"/>
<protein>
    <submittedName>
        <fullName evidence="1">Uncharacterized protein</fullName>
    </submittedName>
</protein>
<dbReference type="Proteomes" id="UP000054485">
    <property type="component" value="Unassembled WGS sequence"/>
</dbReference>
<proteinExistence type="predicted"/>
<name>A0A0D0AJG1_9AGAM</name>